<keyword evidence="1" id="KW-1133">Transmembrane helix</keyword>
<dbReference type="Proteomes" id="UP001610334">
    <property type="component" value="Unassembled WGS sequence"/>
</dbReference>
<name>A0ABR4HYR0_9EURO</name>
<keyword evidence="3" id="KW-1185">Reference proteome</keyword>
<keyword evidence="1" id="KW-0472">Membrane</keyword>
<organism evidence="2 3">
    <name type="scientific">Aspergillus granulosus</name>
    <dbReference type="NCBI Taxonomy" id="176169"/>
    <lineage>
        <taxon>Eukaryota</taxon>
        <taxon>Fungi</taxon>
        <taxon>Dikarya</taxon>
        <taxon>Ascomycota</taxon>
        <taxon>Pezizomycotina</taxon>
        <taxon>Eurotiomycetes</taxon>
        <taxon>Eurotiomycetidae</taxon>
        <taxon>Eurotiales</taxon>
        <taxon>Aspergillaceae</taxon>
        <taxon>Aspergillus</taxon>
        <taxon>Aspergillus subgen. Nidulantes</taxon>
    </lineage>
</organism>
<gene>
    <name evidence="2" type="ORF">BJX63DRAFT_379783</name>
</gene>
<comment type="caution">
    <text evidence="2">The sequence shown here is derived from an EMBL/GenBank/DDBJ whole genome shotgun (WGS) entry which is preliminary data.</text>
</comment>
<proteinExistence type="predicted"/>
<protein>
    <submittedName>
        <fullName evidence="2">Uncharacterized protein</fullName>
    </submittedName>
</protein>
<reference evidence="2 3" key="1">
    <citation type="submission" date="2024-07" db="EMBL/GenBank/DDBJ databases">
        <title>Section-level genome sequencing and comparative genomics of Aspergillus sections Usti and Cavernicolus.</title>
        <authorList>
            <consortium name="Lawrence Berkeley National Laboratory"/>
            <person name="Nybo J.L."/>
            <person name="Vesth T.C."/>
            <person name="Theobald S."/>
            <person name="Frisvad J.C."/>
            <person name="Larsen T.O."/>
            <person name="Kjaerboelling I."/>
            <person name="Rothschild-Mancinelli K."/>
            <person name="Lyhne E.K."/>
            <person name="Kogle M.E."/>
            <person name="Barry K."/>
            <person name="Clum A."/>
            <person name="Na H."/>
            <person name="Ledsgaard L."/>
            <person name="Lin J."/>
            <person name="Lipzen A."/>
            <person name="Kuo A."/>
            <person name="Riley R."/>
            <person name="Mondo S."/>
            <person name="Labutti K."/>
            <person name="Haridas S."/>
            <person name="Pangalinan J."/>
            <person name="Salamov A.A."/>
            <person name="Simmons B.A."/>
            <person name="Magnuson J.K."/>
            <person name="Chen J."/>
            <person name="Drula E."/>
            <person name="Henrissat B."/>
            <person name="Wiebenga A."/>
            <person name="Lubbers R.J."/>
            <person name="Gomes A.C."/>
            <person name="Makela M.R."/>
            <person name="Stajich J."/>
            <person name="Grigoriev I.V."/>
            <person name="Mortensen U.H."/>
            <person name="De Vries R.P."/>
            <person name="Baker S.E."/>
            <person name="Andersen M.R."/>
        </authorList>
    </citation>
    <scope>NUCLEOTIDE SEQUENCE [LARGE SCALE GENOMIC DNA]</scope>
    <source>
        <strain evidence="2 3">CBS 588.65</strain>
    </source>
</reference>
<evidence type="ECO:0000256" key="1">
    <source>
        <dbReference type="SAM" id="Phobius"/>
    </source>
</evidence>
<feature type="transmembrane region" description="Helical" evidence="1">
    <location>
        <begin position="40"/>
        <end position="58"/>
    </location>
</feature>
<accession>A0ABR4HYR0</accession>
<sequence length="86" mass="10005">MLVGDRLDRITWTYNSKIYSRKHTAYLTIPRDHLFNTLSYITWVFGAVLSIFHVSNLSTRKLQSIDRSPDPVTLQYRGDPKASPTY</sequence>
<evidence type="ECO:0000313" key="3">
    <source>
        <dbReference type="Proteomes" id="UP001610334"/>
    </source>
</evidence>
<dbReference type="EMBL" id="JBFXLT010000006">
    <property type="protein sequence ID" value="KAL2820624.1"/>
    <property type="molecule type" value="Genomic_DNA"/>
</dbReference>
<evidence type="ECO:0000313" key="2">
    <source>
        <dbReference type="EMBL" id="KAL2820624.1"/>
    </source>
</evidence>
<keyword evidence="1" id="KW-0812">Transmembrane</keyword>